<accession>A0A1H3SG75</accession>
<feature type="transmembrane region" description="Helical" evidence="6">
    <location>
        <begin position="110"/>
        <end position="129"/>
    </location>
</feature>
<dbReference type="InterPro" id="IPR019264">
    <property type="entry name" value="DUF2179"/>
</dbReference>
<dbReference type="RefSeq" id="WP_091732771.1">
    <property type="nucleotide sequence ID" value="NZ_FNQE01000043.1"/>
</dbReference>
<evidence type="ECO:0000256" key="6">
    <source>
        <dbReference type="SAM" id="Phobius"/>
    </source>
</evidence>
<dbReference type="CDD" id="cd16380">
    <property type="entry name" value="YitT_C"/>
    <property type="match status" value="1"/>
</dbReference>
<evidence type="ECO:0000259" key="7">
    <source>
        <dbReference type="Pfam" id="PF10035"/>
    </source>
</evidence>
<dbReference type="STRING" id="415015.SAMN05660462_02872"/>
<dbReference type="PANTHER" id="PTHR33545">
    <property type="entry name" value="UPF0750 MEMBRANE PROTEIN YITT-RELATED"/>
    <property type="match status" value="1"/>
</dbReference>
<evidence type="ECO:0000313" key="8">
    <source>
        <dbReference type="EMBL" id="SDZ36585.1"/>
    </source>
</evidence>
<feature type="domain" description="DUF2179" evidence="7">
    <location>
        <begin position="226"/>
        <end position="280"/>
    </location>
</feature>
<name>A0A1H3SG75_9FIRM</name>
<dbReference type="Pfam" id="PF02588">
    <property type="entry name" value="YitT_membrane"/>
    <property type="match status" value="1"/>
</dbReference>
<dbReference type="InterPro" id="IPR051461">
    <property type="entry name" value="UPF0750_membrane"/>
</dbReference>
<feature type="transmembrane region" description="Helical" evidence="6">
    <location>
        <begin position="149"/>
        <end position="172"/>
    </location>
</feature>
<dbReference type="EMBL" id="FNQE01000043">
    <property type="protein sequence ID" value="SDZ36585.1"/>
    <property type="molecule type" value="Genomic_DNA"/>
</dbReference>
<dbReference type="PIRSF" id="PIRSF006483">
    <property type="entry name" value="Membrane_protein_YitT"/>
    <property type="match status" value="1"/>
</dbReference>
<keyword evidence="3 6" id="KW-0812">Transmembrane</keyword>
<dbReference type="InterPro" id="IPR015867">
    <property type="entry name" value="N-reg_PII/ATP_PRibTrfase_C"/>
</dbReference>
<evidence type="ECO:0000256" key="2">
    <source>
        <dbReference type="ARBA" id="ARBA00022475"/>
    </source>
</evidence>
<feature type="transmembrane region" description="Helical" evidence="6">
    <location>
        <begin position="87"/>
        <end position="104"/>
    </location>
</feature>
<dbReference type="AlphaFoldDB" id="A0A1H3SG75"/>
<dbReference type="Proteomes" id="UP000198625">
    <property type="component" value="Unassembled WGS sequence"/>
</dbReference>
<dbReference type="PANTHER" id="PTHR33545:SF9">
    <property type="entry name" value="UPF0750 MEMBRANE PROTEIN YITE"/>
    <property type="match status" value="1"/>
</dbReference>
<comment type="subcellular location">
    <subcellularLocation>
        <location evidence="1">Cell membrane</location>
        <topology evidence="1">Multi-pass membrane protein</topology>
    </subcellularLocation>
</comment>
<feature type="transmembrane region" description="Helical" evidence="6">
    <location>
        <begin position="12"/>
        <end position="33"/>
    </location>
</feature>
<keyword evidence="9" id="KW-1185">Reference proteome</keyword>
<dbReference type="Gene3D" id="3.30.70.120">
    <property type="match status" value="1"/>
</dbReference>
<gene>
    <name evidence="8" type="ORF">SAMN05660462_02872</name>
</gene>
<dbReference type="GO" id="GO:0005886">
    <property type="term" value="C:plasma membrane"/>
    <property type="evidence" value="ECO:0007669"/>
    <property type="project" value="UniProtKB-SubCell"/>
</dbReference>
<keyword evidence="5 6" id="KW-0472">Membrane</keyword>
<sequence>MERIKKYWYRHLAEYLGVTVGTFIMAIGINIFLEPNTIAPGGVTGLGIVLQKITNGLVTVWATNLVVNIPLFIAGVMILGKSFGVKTLYGTFILSFFLWLIPETNATQDLLLSSVFGGVILGAGLGIVFKAGGTTGGTDLAGAIMNRFFPGLSTATHMMIVDMIVVVSAGLVNKRIDLPLYSVIALYILVKVIDIILEGISYAKAFFIISDHPEAIGKTILEQLDRGVTILKGKGLYSGLDKDVLLCVVNRAQMAKVKEIVSQVDKKAFIMITDMHEVLGEGFKEMKTE</sequence>
<dbReference type="Pfam" id="PF10035">
    <property type="entry name" value="DUF2179"/>
    <property type="match status" value="1"/>
</dbReference>
<evidence type="ECO:0000256" key="3">
    <source>
        <dbReference type="ARBA" id="ARBA00022692"/>
    </source>
</evidence>
<dbReference type="InterPro" id="IPR003740">
    <property type="entry name" value="YitT"/>
</dbReference>
<feature type="transmembrane region" description="Helical" evidence="6">
    <location>
        <begin position="53"/>
        <end position="80"/>
    </location>
</feature>
<evidence type="ECO:0000256" key="4">
    <source>
        <dbReference type="ARBA" id="ARBA00022989"/>
    </source>
</evidence>
<reference evidence="8 9" key="1">
    <citation type="submission" date="2016-10" db="EMBL/GenBank/DDBJ databases">
        <authorList>
            <person name="de Groot N.N."/>
        </authorList>
    </citation>
    <scope>NUCLEOTIDE SEQUENCE [LARGE SCALE GENOMIC DNA]</scope>
    <source>
        <strain evidence="8 9">DSM 21650</strain>
    </source>
</reference>
<proteinExistence type="predicted"/>
<dbReference type="OrthoDB" id="3180973at2"/>
<keyword evidence="4 6" id="KW-1133">Transmembrane helix</keyword>
<evidence type="ECO:0000313" key="9">
    <source>
        <dbReference type="Proteomes" id="UP000198625"/>
    </source>
</evidence>
<keyword evidence="2" id="KW-1003">Cell membrane</keyword>
<evidence type="ECO:0000256" key="1">
    <source>
        <dbReference type="ARBA" id="ARBA00004651"/>
    </source>
</evidence>
<protein>
    <submittedName>
        <fullName evidence="8">Uncharacterized membrane-anchored protein YitT, contains DUF161 and DUF2179 domains</fullName>
    </submittedName>
</protein>
<organism evidence="8 9">
    <name type="scientific">Proteiniborus ethanoligenes</name>
    <dbReference type="NCBI Taxonomy" id="415015"/>
    <lineage>
        <taxon>Bacteria</taxon>
        <taxon>Bacillati</taxon>
        <taxon>Bacillota</taxon>
        <taxon>Clostridia</taxon>
        <taxon>Eubacteriales</taxon>
        <taxon>Proteiniborus</taxon>
    </lineage>
</organism>
<feature type="transmembrane region" description="Helical" evidence="6">
    <location>
        <begin position="178"/>
        <end position="197"/>
    </location>
</feature>
<evidence type="ECO:0000256" key="5">
    <source>
        <dbReference type="ARBA" id="ARBA00023136"/>
    </source>
</evidence>